<dbReference type="RefSeq" id="WP_311659914.1">
    <property type="nucleotide sequence ID" value="NZ_JAVRHY010000015.1"/>
</dbReference>
<dbReference type="EMBL" id="JAVRHY010000015">
    <property type="protein sequence ID" value="MDT0619463.1"/>
    <property type="molecule type" value="Genomic_DNA"/>
</dbReference>
<evidence type="ECO:0000313" key="3">
    <source>
        <dbReference type="Proteomes" id="UP001259982"/>
    </source>
</evidence>
<dbReference type="Proteomes" id="UP001259982">
    <property type="component" value="Unassembled WGS sequence"/>
</dbReference>
<feature type="signal peptide" evidence="1">
    <location>
        <begin position="1"/>
        <end position="16"/>
    </location>
</feature>
<proteinExistence type="predicted"/>
<gene>
    <name evidence="2" type="ORF">RM531_13375</name>
</gene>
<name>A0ABU3BAJ8_9GAMM</name>
<sequence length="136" mass="14595">MQRVLLSLLFTLPIVAGCSAVTSTTNTAAKALEQVTDTTSQSSDATTEGPNTEYAQAREFVDSQFHIVRREAAAGGGEHTAALARLMGENDPQAFGDWMQNNYGVLFSDLENHGDLVTRISAHRAKLEPIGSQDNA</sequence>
<accession>A0ABU3BAJ8</accession>
<feature type="chain" id="PRO_5047533631" evidence="1">
    <location>
        <begin position="17"/>
        <end position="136"/>
    </location>
</feature>
<reference evidence="2 3" key="1">
    <citation type="submission" date="2023-09" db="EMBL/GenBank/DDBJ databases">
        <authorList>
            <person name="Rey-Velasco X."/>
        </authorList>
    </citation>
    <scope>NUCLEOTIDE SEQUENCE [LARGE SCALE GENOMIC DNA]</scope>
    <source>
        <strain evidence="2 3">P385</strain>
    </source>
</reference>
<dbReference type="InterPro" id="IPR021383">
    <property type="entry name" value="DUF3015"/>
</dbReference>
<evidence type="ECO:0000256" key="1">
    <source>
        <dbReference type="SAM" id="SignalP"/>
    </source>
</evidence>
<evidence type="ECO:0000313" key="2">
    <source>
        <dbReference type="EMBL" id="MDT0619463.1"/>
    </source>
</evidence>
<comment type="caution">
    <text evidence="2">The sequence shown here is derived from an EMBL/GenBank/DDBJ whole genome shotgun (WGS) entry which is preliminary data.</text>
</comment>
<dbReference type="Pfam" id="PF11220">
    <property type="entry name" value="DUF3015"/>
    <property type="match status" value="1"/>
</dbReference>
<organism evidence="2 3">
    <name type="scientific">Spectribacter acetivorans</name>
    <dbReference type="NCBI Taxonomy" id="3075603"/>
    <lineage>
        <taxon>Bacteria</taxon>
        <taxon>Pseudomonadati</taxon>
        <taxon>Pseudomonadota</taxon>
        <taxon>Gammaproteobacteria</taxon>
        <taxon>Salinisphaerales</taxon>
        <taxon>Salinisphaeraceae</taxon>
        <taxon>Spectribacter</taxon>
    </lineage>
</organism>
<keyword evidence="3" id="KW-1185">Reference proteome</keyword>
<keyword evidence="1" id="KW-0732">Signal</keyword>
<protein>
    <submittedName>
        <fullName evidence="2">DUF3015 family protein</fullName>
    </submittedName>
</protein>
<dbReference type="PROSITE" id="PS51257">
    <property type="entry name" value="PROKAR_LIPOPROTEIN"/>
    <property type="match status" value="1"/>
</dbReference>